<gene>
    <name evidence="1" type="ORF">GLOINDRAFT_34834</name>
</gene>
<dbReference type="AlphaFoldDB" id="U9TCP2"/>
<accession>U9TCP2</accession>
<protein>
    <submittedName>
        <fullName evidence="1">Uncharacterized protein</fullName>
    </submittedName>
</protein>
<proteinExistence type="predicted"/>
<organism evidence="1">
    <name type="scientific">Rhizophagus irregularis (strain DAOM 181602 / DAOM 197198 / MUCL 43194)</name>
    <name type="common">Arbuscular mycorrhizal fungus</name>
    <name type="synonym">Glomus intraradices</name>
    <dbReference type="NCBI Taxonomy" id="747089"/>
    <lineage>
        <taxon>Eukaryota</taxon>
        <taxon>Fungi</taxon>
        <taxon>Fungi incertae sedis</taxon>
        <taxon>Mucoromycota</taxon>
        <taxon>Glomeromycotina</taxon>
        <taxon>Glomeromycetes</taxon>
        <taxon>Glomerales</taxon>
        <taxon>Glomeraceae</taxon>
        <taxon>Rhizophagus</taxon>
    </lineage>
</organism>
<name>U9TCP2_RHIID</name>
<sequence>MEKENEPKLPLIKKANIVVKFLDSEKFPTLTKYANQMIRDMKKDNILSGVIGHDIIIRVVITVSNINIGDIIPKESYIYAMILLNNHYLMSKHIVIGVRAISLIMILIHYFFSNSISLQATANTTPGGIDTLNRFILFEQF</sequence>
<dbReference type="EMBL" id="KI292293">
    <property type="protein sequence ID" value="ESA05949.1"/>
    <property type="molecule type" value="Genomic_DNA"/>
</dbReference>
<reference evidence="1" key="1">
    <citation type="submission" date="2013-07" db="EMBL/GenBank/DDBJ databases">
        <title>The genome of an arbuscular mycorrhizal fungus provides insights into the evolution of the oldest plant symbiosis.</title>
        <authorList>
            <consortium name="DOE Joint Genome Institute"/>
            <person name="Tisserant E."/>
            <person name="Malbreil M."/>
            <person name="Kuo A."/>
            <person name="Kohler A."/>
            <person name="Symeonidi A."/>
            <person name="Balestrini R."/>
            <person name="Charron P."/>
            <person name="Duensing N."/>
            <person name="Frei-dit-Frey N."/>
            <person name="Gianinazzi-Pearson V."/>
            <person name="Gilbert B."/>
            <person name="Handa Y."/>
            <person name="Hijri M."/>
            <person name="Kaul R."/>
            <person name="Kawaguchi M."/>
            <person name="Krajinski F."/>
            <person name="Lammers P."/>
            <person name="Lapierre D."/>
            <person name="Masclaux F.G."/>
            <person name="Murat C."/>
            <person name="Morin E."/>
            <person name="Ndikumana S."/>
            <person name="Pagni M."/>
            <person name="Petitpierre D."/>
            <person name="Requena N."/>
            <person name="Rosikiewicz P."/>
            <person name="Riley R."/>
            <person name="Saito K."/>
            <person name="San Clemente H."/>
            <person name="Shapiro H."/>
            <person name="van Tuinen D."/>
            <person name="Becard G."/>
            <person name="Bonfante P."/>
            <person name="Paszkowski U."/>
            <person name="Shachar-Hill Y."/>
            <person name="Young J.P."/>
            <person name="Sanders I.R."/>
            <person name="Henrissat B."/>
            <person name="Rensing S.A."/>
            <person name="Grigoriev I.V."/>
            <person name="Corradi N."/>
            <person name="Roux C."/>
            <person name="Martin F."/>
        </authorList>
    </citation>
    <scope>NUCLEOTIDE SEQUENCE</scope>
    <source>
        <strain evidence="1">DAOM 197198</strain>
    </source>
</reference>
<dbReference type="HOGENOM" id="CLU_1826330_0_0_1"/>
<evidence type="ECO:0000313" key="1">
    <source>
        <dbReference type="EMBL" id="ESA05949.1"/>
    </source>
</evidence>
<dbReference type="VEuPathDB" id="FungiDB:RhiirFUN_010070"/>